<evidence type="ECO:0000313" key="1">
    <source>
        <dbReference type="EMBL" id="KAI3742729.1"/>
    </source>
</evidence>
<protein>
    <submittedName>
        <fullName evidence="1">Uncharacterized protein</fullName>
    </submittedName>
</protein>
<gene>
    <name evidence="1" type="ORF">L1987_60423</name>
</gene>
<evidence type="ECO:0000313" key="2">
    <source>
        <dbReference type="Proteomes" id="UP001056120"/>
    </source>
</evidence>
<dbReference type="Proteomes" id="UP001056120">
    <property type="component" value="Linkage Group LG20"/>
</dbReference>
<proteinExistence type="predicted"/>
<reference evidence="2" key="1">
    <citation type="journal article" date="2022" name="Mol. Ecol. Resour.">
        <title>The genomes of chicory, endive, great burdock and yacon provide insights into Asteraceae palaeo-polyploidization history and plant inulin production.</title>
        <authorList>
            <person name="Fan W."/>
            <person name="Wang S."/>
            <person name="Wang H."/>
            <person name="Wang A."/>
            <person name="Jiang F."/>
            <person name="Liu H."/>
            <person name="Zhao H."/>
            <person name="Xu D."/>
            <person name="Zhang Y."/>
        </authorList>
    </citation>
    <scope>NUCLEOTIDE SEQUENCE [LARGE SCALE GENOMIC DNA]</scope>
    <source>
        <strain evidence="2">cv. Yunnan</strain>
    </source>
</reference>
<accession>A0ACB9D7Z9</accession>
<sequence>MGDRHNLGTVFSVLSPQEFSIFYDKYNISPKLNPVLPAPGQTAVVPDGMITLYTKKFDFANCRYPVTSFLLELLLYHNVRFDQLNPLGLCKVSHFEVACRAYGGWPSGNLFRVFYHLGTAGDWFTFVKRKKPSPFMALKIPNSLKNWKDHYLYVSSTFLPVTLPYRDINASIDDPPPDKGTYEEGLYTLLTSGPSLIDVYDEPTLVMAGISHNWDTPLLRPVLVRNGVEVDLLDLVMGGDLGVTRKAVNVVPTVDRVGSPVAASSAQSASASHGIIISPWSRRMIMRRWRLLVGAREKTGSLQMAHLRSGLPYG</sequence>
<reference evidence="1 2" key="2">
    <citation type="journal article" date="2022" name="Mol. Ecol. Resour.">
        <title>The genomes of chicory, endive, great burdock and yacon provide insights into Asteraceae paleo-polyploidization history and plant inulin production.</title>
        <authorList>
            <person name="Fan W."/>
            <person name="Wang S."/>
            <person name="Wang H."/>
            <person name="Wang A."/>
            <person name="Jiang F."/>
            <person name="Liu H."/>
            <person name="Zhao H."/>
            <person name="Xu D."/>
            <person name="Zhang Y."/>
        </authorList>
    </citation>
    <scope>NUCLEOTIDE SEQUENCE [LARGE SCALE GENOMIC DNA]</scope>
    <source>
        <strain evidence="2">cv. Yunnan</strain>
        <tissue evidence="1">Leaves</tissue>
    </source>
</reference>
<dbReference type="EMBL" id="CM042037">
    <property type="protein sequence ID" value="KAI3742729.1"/>
    <property type="molecule type" value="Genomic_DNA"/>
</dbReference>
<comment type="caution">
    <text evidence="1">The sequence shown here is derived from an EMBL/GenBank/DDBJ whole genome shotgun (WGS) entry which is preliminary data.</text>
</comment>
<keyword evidence="2" id="KW-1185">Reference proteome</keyword>
<name>A0ACB9D7Z9_9ASTR</name>
<organism evidence="1 2">
    <name type="scientific">Smallanthus sonchifolius</name>
    <dbReference type="NCBI Taxonomy" id="185202"/>
    <lineage>
        <taxon>Eukaryota</taxon>
        <taxon>Viridiplantae</taxon>
        <taxon>Streptophyta</taxon>
        <taxon>Embryophyta</taxon>
        <taxon>Tracheophyta</taxon>
        <taxon>Spermatophyta</taxon>
        <taxon>Magnoliopsida</taxon>
        <taxon>eudicotyledons</taxon>
        <taxon>Gunneridae</taxon>
        <taxon>Pentapetalae</taxon>
        <taxon>asterids</taxon>
        <taxon>campanulids</taxon>
        <taxon>Asterales</taxon>
        <taxon>Asteraceae</taxon>
        <taxon>Asteroideae</taxon>
        <taxon>Heliantheae alliance</taxon>
        <taxon>Millerieae</taxon>
        <taxon>Smallanthus</taxon>
    </lineage>
</organism>